<accession>A0A0A0C0C6</accession>
<feature type="compositionally biased region" description="Basic and acidic residues" evidence="1">
    <location>
        <begin position="1"/>
        <end position="11"/>
    </location>
</feature>
<gene>
    <name evidence="3" type="ORF">N869_14285</name>
</gene>
<feature type="transmembrane region" description="Helical" evidence="2">
    <location>
        <begin position="46"/>
        <end position="68"/>
    </location>
</feature>
<keyword evidence="2" id="KW-0472">Membrane</keyword>
<proteinExistence type="predicted"/>
<protein>
    <recommendedName>
        <fullName evidence="5">DUF3105 domain-containing protein</fullName>
    </recommendedName>
</protein>
<dbReference type="Proteomes" id="UP000054314">
    <property type="component" value="Unassembled WGS sequence"/>
</dbReference>
<comment type="caution">
    <text evidence="3">The sequence shown here is derived from an EMBL/GenBank/DDBJ whole genome shotgun (WGS) entry which is preliminary data.</text>
</comment>
<organism evidence="3 4">
    <name type="scientific">Cellulomonas bogoriensis 69B4 = DSM 16987</name>
    <dbReference type="NCBI Taxonomy" id="1386082"/>
    <lineage>
        <taxon>Bacteria</taxon>
        <taxon>Bacillati</taxon>
        <taxon>Actinomycetota</taxon>
        <taxon>Actinomycetes</taxon>
        <taxon>Micrococcales</taxon>
        <taxon>Cellulomonadaceae</taxon>
        <taxon>Cellulomonas</taxon>
    </lineage>
</organism>
<keyword evidence="2" id="KW-0812">Transmembrane</keyword>
<dbReference type="EMBL" id="AXCZ01000045">
    <property type="protein sequence ID" value="KGM13392.1"/>
    <property type="molecule type" value="Genomic_DNA"/>
</dbReference>
<sequence>MTLTRTDDARRSRMSAGSRHKPKDERKERIAQIQAQQRRAEQRRTWMIIGIAGAVAVALIVPAAFLIINEQRAQNEVLAAAEEPIEGVQEFPDLDREHITGQMQYEQTPPVGGPHNAIWKNCGFYDEPVSDVHAVHSLEHGAVWVTYDPELPAADLRHLEALADRHSFLLVSPYEGLASPVVASAWGLQVELDGVDDERLEPFIVRYIQGPQTPEPGAACHGGVGA</sequence>
<dbReference type="Pfam" id="PF11303">
    <property type="entry name" value="DUF3105"/>
    <property type="match status" value="1"/>
</dbReference>
<dbReference type="AlphaFoldDB" id="A0A0A0C0C6"/>
<name>A0A0A0C0C6_9CELL</name>
<evidence type="ECO:0000313" key="3">
    <source>
        <dbReference type="EMBL" id="KGM13392.1"/>
    </source>
</evidence>
<evidence type="ECO:0000256" key="2">
    <source>
        <dbReference type="SAM" id="Phobius"/>
    </source>
</evidence>
<evidence type="ECO:0008006" key="5">
    <source>
        <dbReference type="Google" id="ProtNLM"/>
    </source>
</evidence>
<keyword evidence="4" id="KW-1185">Reference proteome</keyword>
<evidence type="ECO:0000313" key="4">
    <source>
        <dbReference type="Proteomes" id="UP000054314"/>
    </source>
</evidence>
<feature type="region of interest" description="Disordered" evidence="1">
    <location>
        <begin position="1"/>
        <end position="36"/>
    </location>
</feature>
<keyword evidence="2" id="KW-1133">Transmembrane helix</keyword>
<evidence type="ECO:0000256" key="1">
    <source>
        <dbReference type="SAM" id="MobiDB-lite"/>
    </source>
</evidence>
<dbReference type="InterPro" id="IPR021454">
    <property type="entry name" value="DUF3105"/>
</dbReference>
<reference evidence="3 4" key="1">
    <citation type="submission" date="2013-08" db="EMBL/GenBank/DDBJ databases">
        <title>Genome sequencing of Cellulomonas bogoriensis 69B4.</title>
        <authorList>
            <person name="Chen F."/>
            <person name="Li Y."/>
            <person name="Wang G."/>
        </authorList>
    </citation>
    <scope>NUCLEOTIDE SEQUENCE [LARGE SCALE GENOMIC DNA]</scope>
    <source>
        <strain evidence="3 4">69B4</strain>
    </source>
</reference>